<dbReference type="Proteomes" id="UP000494125">
    <property type="component" value="Unassembled WGS sequence"/>
</dbReference>
<organism evidence="1 2">
    <name type="scientific">Burkholderia diffusa</name>
    <dbReference type="NCBI Taxonomy" id="488732"/>
    <lineage>
        <taxon>Bacteria</taxon>
        <taxon>Pseudomonadati</taxon>
        <taxon>Pseudomonadota</taxon>
        <taxon>Betaproteobacteria</taxon>
        <taxon>Burkholderiales</taxon>
        <taxon>Burkholderiaceae</taxon>
        <taxon>Burkholderia</taxon>
        <taxon>Burkholderia cepacia complex</taxon>
    </lineage>
</organism>
<dbReference type="AlphaFoldDB" id="A0A6P2KQS6"/>
<keyword evidence="2" id="KW-1185">Reference proteome</keyword>
<dbReference type="EMBL" id="CABVPN010000011">
    <property type="protein sequence ID" value="VWB56994.1"/>
    <property type="molecule type" value="Genomic_DNA"/>
</dbReference>
<evidence type="ECO:0000313" key="2">
    <source>
        <dbReference type="Proteomes" id="UP000494125"/>
    </source>
</evidence>
<name>A0A6P2KQS6_9BURK</name>
<protein>
    <submittedName>
        <fullName evidence="1">Uncharacterized protein</fullName>
    </submittedName>
</protein>
<reference evidence="1 2" key="1">
    <citation type="submission" date="2019-09" db="EMBL/GenBank/DDBJ databases">
        <authorList>
            <person name="Depoorter E."/>
        </authorList>
    </citation>
    <scope>NUCLEOTIDE SEQUENCE [LARGE SCALE GENOMIC DNA]</scope>
    <source>
        <strain evidence="1">LMG 24065</strain>
    </source>
</reference>
<sequence>MLALEEKLYKIELIFAPNFPPFNDGAYLFFILIKKFREII</sequence>
<accession>A0A6P2KQS6</accession>
<evidence type="ECO:0000313" key="1">
    <source>
        <dbReference type="EMBL" id="VWB56994.1"/>
    </source>
</evidence>
<proteinExistence type="predicted"/>
<gene>
    <name evidence="1" type="ORF">BDI24065_02647</name>
</gene>